<dbReference type="Gene3D" id="3.40.50.1580">
    <property type="entry name" value="Nucleoside phosphorylase domain"/>
    <property type="match status" value="1"/>
</dbReference>
<name>A0ABT0M969_9BACL</name>
<protein>
    <recommendedName>
        <fullName evidence="1">Nucleoside phosphorylase domain-containing protein</fullName>
    </recommendedName>
</protein>
<evidence type="ECO:0000259" key="1">
    <source>
        <dbReference type="Pfam" id="PF01048"/>
    </source>
</evidence>
<organism evidence="2 3">
    <name type="scientific">Sporolactobacillus mangiferae</name>
    <dbReference type="NCBI Taxonomy" id="2940498"/>
    <lineage>
        <taxon>Bacteria</taxon>
        <taxon>Bacillati</taxon>
        <taxon>Bacillota</taxon>
        <taxon>Bacilli</taxon>
        <taxon>Bacillales</taxon>
        <taxon>Sporolactobacillaceae</taxon>
        <taxon>Sporolactobacillus</taxon>
    </lineage>
</organism>
<comment type="caution">
    <text evidence="2">The sequence shown here is derived from an EMBL/GenBank/DDBJ whole genome shotgun (WGS) entry which is preliminary data.</text>
</comment>
<feature type="domain" description="Nucleoside phosphorylase" evidence="1">
    <location>
        <begin position="54"/>
        <end position="232"/>
    </location>
</feature>
<reference evidence="2 3" key="1">
    <citation type="submission" date="2022-05" db="EMBL/GenBank/DDBJ databases">
        <title>Sporolactobacillus sp nov CPB3-1, isolated from tree bark (Mangifera indica L.).</title>
        <authorList>
            <person name="Phuengjayaem S."/>
            <person name="Tanasupawat S."/>
        </authorList>
    </citation>
    <scope>NUCLEOTIDE SEQUENCE [LARGE SCALE GENOMIC DNA]</scope>
    <source>
        <strain evidence="2 3">CPB3-1</strain>
    </source>
</reference>
<sequence length="249" mass="27559">MDDQNHDFCKDWLVSLTCEERMVPDALILHSQWIDHQDLSLWRALLGAKASTPDWNTVTGDFLGRRIAFAHVFGPSMVAATMYPWAMRGSGLFIHTGYANRLRRDTCPGSILIAESAYAESVTESAVFHAAPELVDQAVYFCEQSGYPYRVGTVISASALPSAEEGHWRKWEKENLDGVDMETASVFSLASRLGKKSISLLNMAGLAACMASETKQLSDEIMNTDRRIRELSLHLAASQVKQEPTDADG</sequence>
<evidence type="ECO:0000313" key="3">
    <source>
        <dbReference type="Proteomes" id="UP001203004"/>
    </source>
</evidence>
<dbReference type="SUPFAM" id="SSF53167">
    <property type="entry name" value="Purine and uridine phosphorylases"/>
    <property type="match status" value="1"/>
</dbReference>
<dbReference type="RefSeq" id="WP_249099311.1">
    <property type="nucleotide sequence ID" value="NZ_JAMAST010000003.1"/>
</dbReference>
<proteinExistence type="predicted"/>
<dbReference type="InterPro" id="IPR035994">
    <property type="entry name" value="Nucleoside_phosphorylase_sf"/>
</dbReference>
<gene>
    <name evidence="2" type="ORF">M3N64_05580</name>
</gene>
<accession>A0ABT0M969</accession>
<keyword evidence="3" id="KW-1185">Reference proteome</keyword>
<evidence type="ECO:0000313" key="2">
    <source>
        <dbReference type="EMBL" id="MCL1631422.1"/>
    </source>
</evidence>
<dbReference type="Proteomes" id="UP001203004">
    <property type="component" value="Unassembled WGS sequence"/>
</dbReference>
<dbReference type="EMBL" id="JAMAST010000003">
    <property type="protein sequence ID" value="MCL1631422.1"/>
    <property type="molecule type" value="Genomic_DNA"/>
</dbReference>
<dbReference type="Pfam" id="PF01048">
    <property type="entry name" value="PNP_UDP_1"/>
    <property type="match status" value="1"/>
</dbReference>
<dbReference type="InterPro" id="IPR000845">
    <property type="entry name" value="Nucleoside_phosphorylase_d"/>
</dbReference>